<dbReference type="Pfam" id="PF11350">
    <property type="entry name" value="DUF3152"/>
    <property type="match status" value="1"/>
</dbReference>
<feature type="signal peptide" evidence="2">
    <location>
        <begin position="1"/>
        <end position="23"/>
    </location>
</feature>
<dbReference type="RefSeq" id="WP_344131375.1">
    <property type="nucleotide sequence ID" value="NZ_BAAALT010000083.1"/>
</dbReference>
<proteinExistence type="predicted"/>
<feature type="compositionally biased region" description="Low complexity" evidence="1">
    <location>
        <begin position="28"/>
        <end position="58"/>
    </location>
</feature>
<protein>
    <recommendedName>
        <fullName evidence="3">DUF3152 domain-containing protein</fullName>
    </recommendedName>
</protein>
<dbReference type="Proteomes" id="UP001500218">
    <property type="component" value="Unassembled WGS sequence"/>
</dbReference>
<keyword evidence="2" id="KW-0732">Signal</keyword>
<accession>A0ABN2M1Q0</accession>
<dbReference type="SUPFAM" id="SSF55486">
    <property type="entry name" value="Metalloproteases ('zincins'), catalytic domain"/>
    <property type="match status" value="1"/>
</dbReference>
<gene>
    <name evidence="4" type="ORF">GCM10009682_30290</name>
</gene>
<dbReference type="EMBL" id="BAAALT010000083">
    <property type="protein sequence ID" value="GAA1806317.1"/>
    <property type="molecule type" value="Genomic_DNA"/>
</dbReference>
<sequence>MGVRSRALALACSLLLGAVTACAGPTPRAAAPPAGIEGPTVAPTVAPTTPAAPTTSRRPTPKPSPTRPKPSPTLKKTVTAGADKPTTKPSTSPSDGTPTKGGGTFTVAEGSTDVVGEGTTLVKYRVELEDGISWGSVPKWTPEGFADVVNGVLADPRGWTMSAAHPVTNEAEDMTDASWRFQQVDDSSYSVRIRLATPNTVDKLCGSAGVDTAGVYSCRYGKTIMINLRRWLHGTTGFTNLPFYRAMVINHEVGHFLGFNHMKCPGSGRTAPVMQTQTIALNGCTPNQYPFSSAGTFVVGPWLSS</sequence>
<dbReference type="InterPro" id="IPR022603">
    <property type="entry name" value="DUF3152"/>
</dbReference>
<feature type="compositionally biased region" description="Polar residues" evidence="1">
    <location>
        <begin position="87"/>
        <end position="97"/>
    </location>
</feature>
<evidence type="ECO:0000259" key="3">
    <source>
        <dbReference type="Pfam" id="PF11350"/>
    </source>
</evidence>
<dbReference type="PROSITE" id="PS51257">
    <property type="entry name" value="PROKAR_LIPOPROTEIN"/>
    <property type="match status" value="1"/>
</dbReference>
<evidence type="ECO:0000313" key="5">
    <source>
        <dbReference type="Proteomes" id="UP001500218"/>
    </source>
</evidence>
<feature type="compositionally biased region" description="Pro residues" evidence="1">
    <location>
        <begin position="61"/>
        <end position="71"/>
    </location>
</feature>
<feature type="chain" id="PRO_5047398855" description="DUF3152 domain-containing protein" evidence="2">
    <location>
        <begin position="24"/>
        <end position="305"/>
    </location>
</feature>
<dbReference type="InterPro" id="IPR024079">
    <property type="entry name" value="MetalloPept_cat_dom_sf"/>
</dbReference>
<evidence type="ECO:0000313" key="4">
    <source>
        <dbReference type="EMBL" id="GAA1806317.1"/>
    </source>
</evidence>
<feature type="region of interest" description="Disordered" evidence="1">
    <location>
        <begin position="28"/>
        <end position="110"/>
    </location>
</feature>
<evidence type="ECO:0000256" key="1">
    <source>
        <dbReference type="SAM" id="MobiDB-lite"/>
    </source>
</evidence>
<reference evidence="4 5" key="1">
    <citation type="journal article" date="2019" name="Int. J. Syst. Evol. Microbiol.">
        <title>The Global Catalogue of Microorganisms (GCM) 10K type strain sequencing project: providing services to taxonomists for standard genome sequencing and annotation.</title>
        <authorList>
            <consortium name="The Broad Institute Genomics Platform"/>
            <consortium name="The Broad Institute Genome Sequencing Center for Infectious Disease"/>
            <person name="Wu L."/>
            <person name="Ma J."/>
        </authorList>
    </citation>
    <scope>NUCLEOTIDE SEQUENCE [LARGE SCALE GENOMIC DNA]</scope>
    <source>
        <strain evidence="4 5">JCM 13250</strain>
    </source>
</reference>
<keyword evidence="5" id="KW-1185">Reference proteome</keyword>
<feature type="domain" description="DUF3152" evidence="3">
    <location>
        <begin position="96"/>
        <end position="282"/>
    </location>
</feature>
<organism evidence="4 5">
    <name type="scientific">Luedemannella flava</name>
    <dbReference type="NCBI Taxonomy" id="349316"/>
    <lineage>
        <taxon>Bacteria</taxon>
        <taxon>Bacillati</taxon>
        <taxon>Actinomycetota</taxon>
        <taxon>Actinomycetes</taxon>
        <taxon>Micromonosporales</taxon>
        <taxon>Micromonosporaceae</taxon>
        <taxon>Luedemannella</taxon>
    </lineage>
</organism>
<evidence type="ECO:0000256" key="2">
    <source>
        <dbReference type="SAM" id="SignalP"/>
    </source>
</evidence>
<comment type="caution">
    <text evidence="4">The sequence shown here is derived from an EMBL/GenBank/DDBJ whole genome shotgun (WGS) entry which is preliminary data.</text>
</comment>
<dbReference type="Gene3D" id="3.40.390.10">
    <property type="entry name" value="Collagenase (Catalytic Domain)"/>
    <property type="match status" value="1"/>
</dbReference>
<name>A0ABN2M1Q0_9ACTN</name>